<keyword evidence="2" id="KW-0391">Immunity</keyword>
<evidence type="ECO:0000259" key="4">
    <source>
        <dbReference type="PROSITE" id="PS50835"/>
    </source>
</evidence>
<sequence length="149" mass="17076">TKCAEGWLLGYLLVCCSGQCFAVKQSEDLMIEQGQSVLLNCSQSGTTHSYMYWFKQEKTETQLQLVAFLSQYSSNAIEKPFKDRFETPGMKDYKLPLILKKAETFDTGVYFCATQDHTVGQQHRKPDTKCIAGKCKHLGQCRYRDIYMV</sequence>
<keyword evidence="6" id="KW-1185">Reference proteome</keyword>
<dbReference type="GO" id="GO:0005886">
    <property type="term" value="C:plasma membrane"/>
    <property type="evidence" value="ECO:0007669"/>
    <property type="project" value="TreeGrafter"/>
</dbReference>
<dbReference type="PROSITE" id="PS50835">
    <property type="entry name" value="IG_LIKE"/>
    <property type="match status" value="1"/>
</dbReference>
<dbReference type="SMART" id="SM00406">
    <property type="entry name" value="IGv"/>
    <property type="match status" value="1"/>
</dbReference>
<dbReference type="AlphaFoldDB" id="A0A8D0BGC3"/>
<dbReference type="Proteomes" id="UP000694421">
    <property type="component" value="Unplaced"/>
</dbReference>
<keyword evidence="1 3" id="KW-0732">Signal</keyword>
<reference evidence="5" key="1">
    <citation type="submission" date="2025-08" db="UniProtKB">
        <authorList>
            <consortium name="Ensembl"/>
        </authorList>
    </citation>
    <scope>IDENTIFICATION</scope>
</reference>
<dbReference type="InterPro" id="IPR013783">
    <property type="entry name" value="Ig-like_fold"/>
</dbReference>
<dbReference type="InterPro" id="IPR013106">
    <property type="entry name" value="Ig_V-set"/>
</dbReference>
<evidence type="ECO:0000313" key="6">
    <source>
        <dbReference type="Proteomes" id="UP000694421"/>
    </source>
</evidence>
<evidence type="ECO:0000256" key="1">
    <source>
        <dbReference type="ARBA" id="ARBA00022729"/>
    </source>
</evidence>
<feature type="signal peptide" evidence="3">
    <location>
        <begin position="1"/>
        <end position="22"/>
    </location>
</feature>
<dbReference type="Ensembl" id="ENSSMRT00000008755.1">
    <property type="protein sequence ID" value="ENSSMRP00000007485.1"/>
    <property type="gene ID" value="ENSSMRG00000006011.1"/>
</dbReference>
<dbReference type="Gene3D" id="2.60.40.10">
    <property type="entry name" value="Immunoglobulins"/>
    <property type="match status" value="1"/>
</dbReference>
<dbReference type="InterPro" id="IPR036179">
    <property type="entry name" value="Ig-like_dom_sf"/>
</dbReference>
<proteinExistence type="predicted"/>
<organism evidence="5 6">
    <name type="scientific">Salvator merianae</name>
    <name type="common">Argentine black and white tegu</name>
    <name type="synonym">Tupinambis merianae</name>
    <dbReference type="NCBI Taxonomy" id="96440"/>
    <lineage>
        <taxon>Eukaryota</taxon>
        <taxon>Metazoa</taxon>
        <taxon>Chordata</taxon>
        <taxon>Craniata</taxon>
        <taxon>Vertebrata</taxon>
        <taxon>Euteleostomi</taxon>
        <taxon>Lepidosauria</taxon>
        <taxon>Squamata</taxon>
        <taxon>Bifurcata</taxon>
        <taxon>Unidentata</taxon>
        <taxon>Episquamata</taxon>
        <taxon>Laterata</taxon>
        <taxon>Teiioidea</taxon>
        <taxon>Teiidae</taxon>
        <taxon>Salvator</taxon>
    </lineage>
</organism>
<dbReference type="GO" id="GO:0002376">
    <property type="term" value="P:immune system process"/>
    <property type="evidence" value="ECO:0007669"/>
    <property type="project" value="UniProtKB-KW"/>
</dbReference>
<evidence type="ECO:0000313" key="5">
    <source>
        <dbReference type="Ensembl" id="ENSSMRP00000007485.1"/>
    </source>
</evidence>
<dbReference type="SUPFAM" id="SSF48726">
    <property type="entry name" value="Immunoglobulin"/>
    <property type="match status" value="1"/>
</dbReference>
<dbReference type="PANTHER" id="PTHR23268">
    <property type="entry name" value="T-CELL RECEPTOR BETA CHAIN"/>
    <property type="match status" value="1"/>
</dbReference>
<evidence type="ECO:0000256" key="2">
    <source>
        <dbReference type="ARBA" id="ARBA00022859"/>
    </source>
</evidence>
<dbReference type="OMA" id="TMYWYKL"/>
<evidence type="ECO:0000256" key="3">
    <source>
        <dbReference type="SAM" id="SignalP"/>
    </source>
</evidence>
<dbReference type="InterPro" id="IPR050413">
    <property type="entry name" value="TCR_beta_variable"/>
</dbReference>
<reference evidence="5" key="2">
    <citation type="submission" date="2025-09" db="UniProtKB">
        <authorList>
            <consortium name="Ensembl"/>
        </authorList>
    </citation>
    <scope>IDENTIFICATION</scope>
</reference>
<name>A0A8D0BGC3_SALMN</name>
<accession>A0A8D0BGC3</accession>
<feature type="domain" description="Ig-like" evidence="4">
    <location>
        <begin position="31"/>
        <end position="132"/>
    </location>
</feature>
<dbReference type="GO" id="GO:0007166">
    <property type="term" value="P:cell surface receptor signaling pathway"/>
    <property type="evidence" value="ECO:0007669"/>
    <property type="project" value="TreeGrafter"/>
</dbReference>
<dbReference type="GeneTree" id="ENSGT01030000235295"/>
<protein>
    <recommendedName>
        <fullName evidence="4">Ig-like domain-containing protein</fullName>
    </recommendedName>
</protein>
<feature type="chain" id="PRO_5034992245" description="Ig-like domain-containing protein" evidence="3">
    <location>
        <begin position="23"/>
        <end position="149"/>
    </location>
</feature>
<dbReference type="InterPro" id="IPR007110">
    <property type="entry name" value="Ig-like_dom"/>
</dbReference>
<dbReference type="Pfam" id="PF07686">
    <property type="entry name" value="V-set"/>
    <property type="match status" value="1"/>
</dbReference>
<dbReference type="PANTHER" id="PTHR23268:SF28">
    <property type="entry name" value="T CELL RECEPTOR BETA VARIABLE 19"/>
    <property type="match status" value="1"/>
</dbReference>